<gene>
    <name evidence="5" type="ORF">EAI_08209</name>
</gene>
<evidence type="ECO:0000256" key="3">
    <source>
        <dbReference type="ARBA" id="ARBA00022679"/>
    </source>
</evidence>
<feature type="transmembrane region" description="Helical" evidence="4">
    <location>
        <begin position="375"/>
        <end position="398"/>
    </location>
</feature>
<dbReference type="EMBL" id="GL451708">
    <property type="protein sequence ID" value="EFN78744.1"/>
    <property type="molecule type" value="Genomic_DNA"/>
</dbReference>
<dbReference type="OrthoDB" id="5835829at2759"/>
<dbReference type="Proteomes" id="UP000008237">
    <property type="component" value="Unassembled WGS sequence"/>
</dbReference>
<sequence length="417" mass="47710">MCEKIINTKAAKELLETVKNIEFDVIVQDVTLNQCLYGLWEVAKGKPPVVGFIPFGSASWLKDYVGGSNYPTVRPHCHFGIARPEGFWQRMWNVINYIIDDLTRNYYYLPKTQQLAQRYVGHKIRPLSEIEKDIGIVLINSHPAFEPAIPLPPNAIEIGGMHAQNSQGIIDEKVRNFLDGARNGAVVISLGTNVAWKTVGLNKLKAVVLALSKLKQRVLWKLKVKESLEMPNNVMTVKWIPQGDILTHKNVKAIWTHSGLLSTQEAIWQGVPVIGMPFFMDQRPNVEILVAKGAGVHLDFETLSTQTILDAFNKVLYNESYLKNMKQLSREFRDRPLPPLDLATWSIEYTARHPKGTLASPIRFQSWVHRTQVDIYMFLFFSLIIIVSIIFLTLKILFNFYCRYIYKVTKSHKNKQM</sequence>
<keyword evidence="4" id="KW-1133">Transmembrane helix</keyword>
<dbReference type="AlphaFoldDB" id="E2BZW7"/>
<proteinExistence type="inferred from homology"/>
<dbReference type="PANTHER" id="PTHR48043:SF159">
    <property type="entry name" value="EG:EG0003.4 PROTEIN-RELATED"/>
    <property type="match status" value="1"/>
</dbReference>
<evidence type="ECO:0000256" key="1">
    <source>
        <dbReference type="ARBA" id="ARBA00009995"/>
    </source>
</evidence>
<keyword evidence="4" id="KW-0812">Transmembrane</keyword>
<dbReference type="Pfam" id="PF00201">
    <property type="entry name" value="UDPGT"/>
    <property type="match status" value="1"/>
</dbReference>
<name>E2BZW7_HARSA</name>
<dbReference type="FunFam" id="3.40.50.2000:FF:000050">
    <property type="entry name" value="UDP-glucuronosyltransferase"/>
    <property type="match status" value="1"/>
</dbReference>
<reference evidence="5 6" key="1">
    <citation type="journal article" date="2010" name="Science">
        <title>Genomic comparison of the ants Camponotus floridanus and Harpegnathos saltator.</title>
        <authorList>
            <person name="Bonasio R."/>
            <person name="Zhang G."/>
            <person name="Ye C."/>
            <person name="Mutti N.S."/>
            <person name="Fang X."/>
            <person name="Qin N."/>
            <person name="Donahue G."/>
            <person name="Yang P."/>
            <person name="Li Q."/>
            <person name="Li C."/>
            <person name="Zhang P."/>
            <person name="Huang Z."/>
            <person name="Berger S.L."/>
            <person name="Reinberg D."/>
            <person name="Wang J."/>
            <person name="Liebig J."/>
        </authorList>
    </citation>
    <scope>NUCLEOTIDE SEQUENCE [LARGE SCALE GENOMIC DNA]</scope>
    <source>
        <strain evidence="5 6">R22 G/1</strain>
    </source>
</reference>
<dbReference type="PANTHER" id="PTHR48043">
    <property type="entry name" value="EG:EG0003.4 PROTEIN-RELATED"/>
    <property type="match status" value="1"/>
</dbReference>
<dbReference type="Gene3D" id="3.40.50.2000">
    <property type="entry name" value="Glycogen Phosphorylase B"/>
    <property type="match status" value="1"/>
</dbReference>
<evidence type="ECO:0000313" key="6">
    <source>
        <dbReference type="Proteomes" id="UP000008237"/>
    </source>
</evidence>
<evidence type="ECO:0000313" key="5">
    <source>
        <dbReference type="EMBL" id="EFN78744.1"/>
    </source>
</evidence>
<keyword evidence="3 5" id="KW-0808">Transferase</keyword>
<accession>E2BZW7</accession>
<evidence type="ECO:0000256" key="4">
    <source>
        <dbReference type="SAM" id="Phobius"/>
    </source>
</evidence>
<organism evidence="6">
    <name type="scientific">Harpegnathos saltator</name>
    <name type="common">Jerdon's jumping ant</name>
    <dbReference type="NCBI Taxonomy" id="610380"/>
    <lineage>
        <taxon>Eukaryota</taxon>
        <taxon>Metazoa</taxon>
        <taxon>Ecdysozoa</taxon>
        <taxon>Arthropoda</taxon>
        <taxon>Hexapoda</taxon>
        <taxon>Insecta</taxon>
        <taxon>Pterygota</taxon>
        <taxon>Neoptera</taxon>
        <taxon>Endopterygota</taxon>
        <taxon>Hymenoptera</taxon>
        <taxon>Apocrita</taxon>
        <taxon>Aculeata</taxon>
        <taxon>Formicoidea</taxon>
        <taxon>Formicidae</taxon>
        <taxon>Ponerinae</taxon>
        <taxon>Ponerini</taxon>
        <taxon>Harpegnathos</taxon>
    </lineage>
</organism>
<evidence type="ECO:0000256" key="2">
    <source>
        <dbReference type="ARBA" id="ARBA00022676"/>
    </source>
</evidence>
<dbReference type="SUPFAM" id="SSF53756">
    <property type="entry name" value="UDP-Glycosyltransferase/glycogen phosphorylase"/>
    <property type="match status" value="1"/>
</dbReference>
<dbReference type="STRING" id="610380.E2BZW7"/>
<dbReference type="CDD" id="cd03784">
    <property type="entry name" value="GT1_Gtf-like"/>
    <property type="match status" value="1"/>
</dbReference>
<dbReference type="InterPro" id="IPR050271">
    <property type="entry name" value="UDP-glycosyltransferase"/>
</dbReference>
<dbReference type="GO" id="GO:0008194">
    <property type="term" value="F:UDP-glycosyltransferase activity"/>
    <property type="evidence" value="ECO:0007669"/>
    <property type="project" value="InterPro"/>
</dbReference>
<keyword evidence="6" id="KW-1185">Reference proteome</keyword>
<dbReference type="InterPro" id="IPR002213">
    <property type="entry name" value="UDP_glucos_trans"/>
</dbReference>
<dbReference type="OMA" id="NHAYDAT"/>
<keyword evidence="4" id="KW-0472">Membrane</keyword>
<protein>
    <submittedName>
        <fullName evidence="5">UDP-glucuronosyltransferase 2B18</fullName>
    </submittedName>
</protein>
<dbReference type="InParanoid" id="E2BZW7"/>
<keyword evidence="2" id="KW-0328">Glycosyltransferase</keyword>
<comment type="similarity">
    <text evidence="1">Belongs to the UDP-glycosyltransferase family.</text>
</comment>